<dbReference type="Proteomes" id="UP000009374">
    <property type="component" value="Unassembled WGS sequence"/>
</dbReference>
<gene>
    <name evidence="5" type="ORF">UBAL3_95450149</name>
</gene>
<accession>C6HZZ0</accession>
<keyword evidence="1 3" id="KW-0597">Phosphoprotein</keyword>
<evidence type="ECO:0000256" key="2">
    <source>
        <dbReference type="ARBA" id="ARBA00023012"/>
    </source>
</evidence>
<dbReference type="SUPFAM" id="SSF52172">
    <property type="entry name" value="CheY-like"/>
    <property type="match status" value="1"/>
</dbReference>
<proteinExistence type="predicted"/>
<feature type="modified residue" description="4-aspartylphosphate" evidence="3">
    <location>
        <position position="52"/>
    </location>
</feature>
<evidence type="ECO:0000256" key="1">
    <source>
        <dbReference type="ARBA" id="ARBA00022553"/>
    </source>
</evidence>
<evidence type="ECO:0000256" key="3">
    <source>
        <dbReference type="PROSITE-ProRule" id="PRU00169"/>
    </source>
</evidence>
<dbReference type="PANTHER" id="PTHR45339:SF1">
    <property type="entry name" value="HYBRID SIGNAL TRANSDUCTION HISTIDINE KINASE J"/>
    <property type="match status" value="1"/>
</dbReference>
<evidence type="ECO:0000313" key="5">
    <source>
        <dbReference type="EMBL" id="EES51928.1"/>
    </source>
</evidence>
<sequence>MSLILLVEDHDMAREIMQRRLEREGYRVETAQTGKESLEKIRNISPDLVLMDMSMPMIDGWEATRRIKADPELKRIPVMALTANAIEGDRERCLAAGCDDYETKPVDFDRLLKKIRLLLGGSRTSS</sequence>
<dbReference type="GO" id="GO:0000160">
    <property type="term" value="P:phosphorelay signal transduction system"/>
    <property type="evidence" value="ECO:0007669"/>
    <property type="project" value="UniProtKB-KW"/>
</dbReference>
<keyword evidence="6" id="KW-1185">Reference proteome</keyword>
<dbReference type="InterPro" id="IPR011006">
    <property type="entry name" value="CheY-like_superfamily"/>
</dbReference>
<dbReference type="SMART" id="SM00448">
    <property type="entry name" value="REC"/>
    <property type="match status" value="1"/>
</dbReference>
<dbReference type="EMBL" id="GG693884">
    <property type="protein sequence ID" value="EES51928.1"/>
    <property type="molecule type" value="Genomic_DNA"/>
</dbReference>
<feature type="domain" description="Response regulatory" evidence="4">
    <location>
        <begin position="3"/>
        <end position="119"/>
    </location>
</feature>
<evidence type="ECO:0000313" key="6">
    <source>
        <dbReference type="Proteomes" id="UP000009374"/>
    </source>
</evidence>
<reference evidence="5 6" key="1">
    <citation type="journal article" date="2009" name="Appl. Environ. Microbiol.">
        <title>Community genomic and proteomic analyses of chemoautotrophic iron-oxidizing "Leptospirillum rubarum" (Group II) and "Leptospirillum ferrodiazotrophum" (Group III) bacteria in acid mine drainage biofilms.</title>
        <authorList>
            <person name="Goltsman D.S."/>
            <person name="Denef V.J."/>
            <person name="Singer S.W."/>
            <person name="VerBerkmoes N.C."/>
            <person name="Lefsrud M."/>
            <person name="Mueller R.S."/>
            <person name="Dick G.J."/>
            <person name="Sun C.L."/>
            <person name="Wheeler K.E."/>
            <person name="Zemla A."/>
            <person name="Baker B.J."/>
            <person name="Hauser L."/>
            <person name="Land M."/>
            <person name="Shah M.B."/>
            <person name="Thelen M.P."/>
            <person name="Hettich R.L."/>
            <person name="Banfield J.F."/>
        </authorList>
    </citation>
    <scope>NUCLEOTIDE SEQUENCE [LARGE SCALE GENOMIC DNA]</scope>
</reference>
<evidence type="ECO:0000259" key="4">
    <source>
        <dbReference type="PROSITE" id="PS50110"/>
    </source>
</evidence>
<dbReference type="Pfam" id="PF00072">
    <property type="entry name" value="Response_reg"/>
    <property type="match status" value="1"/>
</dbReference>
<organism evidence="5 6">
    <name type="scientific">Leptospirillum ferrodiazotrophum</name>
    <dbReference type="NCBI Taxonomy" id="412449"/>
    <lineage>
        <taxon>Bacteria</taxon>
        <taxon>Pseudomonadati</taxon>
        <taxon>Nitrospirota</taxon>
        <taxon>Nitrospiria</taxon>
        <taxon>Nitrospirales</taxon>
        <taxon>Nitrospiraceae</taxon>
        <taxon>Leptospirillum</taxon>
    </lineage>
</organism>
<dbReference type="Gene3D" id="3.40.50.2300">
    <property type="match status" value="1"/>
</dbReference>
<keyword evidence="2" id="KW-0902">Two-component regulatory system</keyword>
<dbReference type="InterPro" id="IPR001789">
    <property type="entry name" value="Sig_transdc_resp-reg_receiver"/>
</dbReference>
<protein>
    <submittedName>
        <fullName evidence="5">Response regulator receiver protein</fullName>
    </submittedName>
</protein>
<dbReference type="AlphaFoldDB" id="C6HZZ0"/>
<name>C6HZZ0_9BACT</name>
<dbReference type="PROSITE" id="PS50110">
    <property type="entry name" value="RESPONSE_REGULATORY"/>
    <property type="match status" value="1"/>
</dbReference>
<dbReference type="PANTHER" id="PTHR45339">
    <property type="entry name" value="HYBRID SIGNAL TRANSDUCTION HISTIDINE KINASE J"/>
    <property type="match status" value="1"/>
</dbReference>